<keyword evidence="3" id="KW-1185">Reference proteome</keyword>
<proteinExistence type="predicted"/>
<feature type="region of interest" description="Disordered" evidence="1">
    <location>
        <begin position="13"/>
        <end position="88"/>
    </location>
</feature>
<organism evidence="2 3">
    <name type="scientific">Clostridium isatidis</name>
    <dbReference type="NCBI Taxonomy" id="182773"/>
    <lineage>
        <taxon>Bacteria</taxon>
        <taxon>Bacillati</taxon>
        <taxon>Bacillota</taxon>
        <taxon>Clostridia</taxon>
        <taxon>Eubacteriales</taxon>
        <taxon>Clostridiaceae</taxon>
        <taxon>Clostridium</taxon>
    </lineage>
</organism>
<dbReference type="OrthoDB" id="2068061at2"/>
<dbReference type="AlphaFoldDB" id="A0A343JD20"/>
<evidence type="ECO:0000313" key="2">
    <source>
        <dbReference type="EMBL" id="ASW43428.1"/>
    </source>
</evidence>
<accession>A0A343JD20</accession>
<dbReference type="KEGG" id="cia:BEN51_08035"/>
<feature type="compositionally biased region" description="Gly residues" evidence="1">
    <location>
        <begin position="39"/>
        <end position="49"/>
    </location>
</feature>
<evidence type="ECO:0000313" key="3">
    <source>
        <dbReference type="Proteomes" id="UP000264883"/>
    </source>
</evidence>
<dbReference type="RefSeq" id="WP_119865562.1">
    <property type="nucleotide sequence ID" value="NZ_CP016786.1"/>
</dbReference>
<dbReference type="Proteomes" id="UP000264883">
    <property type="component" value="Chromosome"/>
</dbReference>
<evidence type="ECO:0000256" key="1">
    <source>
        <dbReference type="SAM" id="MobiDB-lite"/>
    </source>
</evidence>
<dbReference type="EMBL" id="CP016786">
    <property type="protein sequence ID" value="ASW43428.1"/>
    <property type="molecule type" value="Genomic_DNA"/>
</dbReference>
<name>A0A343JD20_9CLOT</name>
<sequence length="334" mass="37940">MYFSNFDNFSPYRTDDFDVRQQQPPFGNIPGLPIFPGFPGSGPGSGPSQGGTSPSTGLNIGPPPNITPKKNDPGVQSLSSSSGPAGGPTTLAVSPGSISFCLFKFTYIWERRGRSYWAYILNVDRRTVSGLRWFRGRWGFWGVDLRQIDSFICYRDSSTCTNCSDNRNSIEDKFEFKKEYSQNGEKNTYIRVLTSITLPEIKDDYTIDYLGEVDGEEITARVPCKKVRNNKYRIVLKLSYPAKFHRELINDLNSAALDASYKAESVLNSFRDTDTFYTPLDIFDLSVQNIDKTLDIFASEFYSKLRTLRLSKDTLRDIDFSIIKEKLVEDWHVI</sequence>
<feature type="compositionally biased region" description="Low complexity" evidence="1">
    <location>
        <begin position="24"/>
        <end position="38"/>
    </location>
</feature>
<reference evidence="2 3" key="1">
    <citation type="submission" date="2016-08" db="EMBL/GenBank/DDBJ databases">
        <title>Complete Genome Sequence Of The Indigo Reducing Clostridium isatidis DSM15098.</title>
        <authorList>
            <person name="Little G.T."/>
            <person name="Minton N.P."/>
        </authorList>
    </citation>
    <scope>NUCLEOTIDE SEQUENCE [LARGE SCALE GENOMIC DNA]</scope>
    <source>
        <strain evidence="2 3">DSM 15098</strain>
    </source>
</reference>
<feature type="compositionally biased region" description="Low complexity" evidence="1">
    <location>
        <begin position="73"/>
        <end position="83"/>
    </location>
</feature>
<gene>
    <name evidence="2" type="ORF">BEN51_08035</name>
</gene>
<protein>
    <submittedName>
        <fullName evidence="2">Uncharacterized protein</fullName>
    </submittedName>
</protein>